<dbReference type="InterPro" id="IPR036194">
    <property type="entry name" value="FlhD_sf"/>
</dbReference>
<dbReference type="EMBL" id="JABFTX010000006">
    <property type="protein sequence ID" value="MCE8005321.1"/>
    <property type="molecule type" value="Genomic_DNA"/>
</dbReference>
<keyword evidence="3" id="KW-1185">Reference proteome</keyword>
<organism evidence="2 3">
    <name type="scientific">Billgrantia ethanolica</name>
    <dbReference type="NCBI Taxonomy" id="2733486"/>
    <lineage>
        <taxon>Bacteria</taxon>
        <taxon>Pseudomonadati</taxon>
        <taxon>Pseudomonadota</taxon>
        <taxon>Gammaproteobacteria</taxon>
        <taxon>Oceanospirillales</taxon>
        <taxon>Halomonadaceae</taxon>
        <taxon>Billgrantia</taxon>
    </lineage>
</organism>
<name>A0ABS9A911_9GAMM</name>
<proteinExistence type="predicted"/>
<dbReference type="RefSeq" id="WP_234271822.1">
    <property type="nucleotide sequence ID" value="NZ_JABFTX010000006.1"/>
</dbReference>
<evidence type="ECO:0000313" key="3">
    <source>
        <dbReference type="Proteomes" id="UP001320168"/>
    </source>
</evidence>
<protein>
    <submittedName>
        <fullName evidence="2">DUF2857 domain-containing protein</fullName>
    </submittedName>
</protein>
<reference evidence="2 3" key="1">
    <citation type="journal article" date="2021" name="Front. Microbiol.">
        <title>Aerobic Denitrification and Heterotrophic Sulfur Oxidation in the Genus Halomonas Revealed by Six Novel Species Characterizations and Genome-Based Analysis.</title>
        <authorList>
            <person name="Wang L."/>
            <person name="Shao Z."/>
        </authorList>
    </citation>
    <scope>NUCLEOTIDE SEQUENCE [LARGE SCALE GENOMIC DNA]</scope>
    <source>
        <strain evidence="2 3">MCCC 1A11081</strain>
    </source>
</reference>
<accession>A0ABS9A911</accession>
<sequence length="208" mass="23449">MSSRTLNHALLNQALGYVREGNMRRARSLGFNDDELRELRRMSATELDALASEGAVICRLAVDHSMLMARIYRLTQDQDREMQIDRCLELGASVQMMADFFGLTGNDCSTRRALLGLESRQGRLAQPPEEAEHAAWHRWQAICPHPSDPQRASLDLQGMMTLAEETRLPLAVIWHLVKNWAAPDQPRSEIPQDEQEEDAAGGPTWVAM</sequence>
<comment type="caution">
    <text evidence="2">The sequence shown here is derived from an EMBL/GenBank/DDBJ whole genome shotgun (WGS) entry which is preliminary data.</text>
</comment>
<dbReference type="Proteomes" id="UP001320168">
    <property type="component" value="Unassembled WGS sequence"/>
</dbReference>
<feature type="region of interest" description="Disordered" evidence="1">
    <location>
        <begin position="184"/>
        <end position="208"/>
    </location>
</feature>
<evidence type="ECO:0000313" key="2">
    <source>
        <dbReference type="EMBL" id="MCE8005321.1"/>
    </source>
</evidence>
<gene>
    <name evidence="2" type="ORF">HOP53_21025</name>
</gene>
<dbReference type="InterPro" id="IPR021364">
    <property type="entry name" value="DUF2857"/>
</dbReference>
<evidence type="ECO:0000256" key="1">
    <source>
        <dbReference type="SAM" id="MobiDB-lite"/>
    </source>
</evidence>
<dbReference type="Pfam" id="PF11198">
    <property type="entry name" value="DUF2857"/>
    <property type="match status" value="1"/>
</dbReference>
<dbReference type="SUPFAM" id="SSF63592">
    <property type="entry name" value="Flagellar transcriptional activator FlhD"/>
    <property type="match status" value="1"/>
</dbReference>